<dbReference type="InterPro" id="IPR027417">
    <property type="entry name" value="P-loop_NTPase"/>
</dbReference>
<dbReference type="GO" id="GO:0016787">
    <property type="term" value="F:hydrolase activity"/>
    <property type="evidence" value="ECO:0007669"/>
    <property type="project" value="UniProtKB-KW"/>
</dbReference>
<dbReference type="PANTHER" id="PTHR43681">
    <property type="entry name" value="TRANSMEMBRANE GTPASE FZO"/>
    <property type="match status" value="1"/>
</dbReference>
<proteinExistence type="predicted"/>
<evidence type="ECO:0000259" key="2">
    <source>
        <dbReference type="Pfam" id="PF00350"/>
    </source>
</evidence>
<dbReference type="SUPFAM" id="SSF52540">
    <property type="entry name" value="P-loop containing nucleoside triphosphate hydrolases"/>
    <property type="match status" value="1"/>
</dbReference>
<dbReference type="Gene3D" id="3.40.50.300">
    <property type="entry name" value="P-loop containing nucleotide triphosphate hydrolases"/>
    <property type="match status" value="1"/>
</dbReference>
<dbReference type="EMBL" id="MLJW01000848">
    <property type="protein sequence ID" value="OIQ82058.1"/>
    <property type="molecule type" value="Genomic_DNA"/>
</dbReference>
<sequence>MTDSLEQQITAYQLWRERLAGAITEYREWLELTAPPDAQTDLRLYDMSESVRNDRMVLAFVAEFARGKTETINALFFSDFKQRLLPCDAGRTTMCPTEIFWDPKEDPYIRLLPIETRKQDVSLALLKKTPQAWSRLHLNINSGSAMKEALNALAERKQVPLDEARRLGLWDNEDAAMTASVKSADLVEVPAWRHAMVNYPHPLLKSGLVILDTPGLNTLGTEPELTINIIPSAHAIVFLLATDTGATKSDMEIWTRFIRDRSSRKLAVLNKIDILWDDLKTGDEVAAMIRLQVASTAHHLGLPVEDVFAISAQKALLAKIKGDAALLERSGIEKVEQVLAHGVVAVKHQILRDTTAIEAGNMAKASRRAFQQRILDTQEQLRELSSLRGRNRDVILSLLSKVTADRNRYEESLRAFSHGHRKIQQLGDALMEQLGQQHLDQLLEESRKTIGDSWTTHGLYLGMQDLVRAIVDLAAHITQRGLDIKELGAELYQLFNTQHGFETRTPPVLDMSRLLANMNALQQTTEAFCSDPVNIMTEKHFLVKKFFLGLGEQARYQFEAVRHEADVWLKNLLAPLKLQIRDHKAQLDKRTESLMKIHENMESLQQNIQEIERQHAALQKQGAALDQILLKLVRAAQ</sequence>
<feature type="coiled-coil region" evidence="1">
    <location>
        <begin position="594"/>
        <end position="628"/>
    </location>
</feature>
<evidence type="ECO:0000256" key="1">
    <source>
        <dbReference type="SAM" id="Coils"/>
    </source>
</evidence>
<name>A0A1J5QFQ1_9ZZZZ</name>
<keyword evidence="1" id="KW-0175">Coiled coil</keyword>
<comment type="caution">
    <text evidence="3">The sequence shown here is derived from an EMBL/GenBank/DDBJ whole genome shotgun (WGS) entry which is preliminary data.</text>
</comment>
<feature type="domain" description="Dynamin N-terminal" evidence="2">
    <location>
        <begin position="59"/>
        <end position="272"/>
    </location>
</feature>
<dbReference type="PANTHER" id="PTHR43681:SF1">
    <property type="entry name" value="SARCALUMENIN"/>
    <property type="match status" value="1"/>
</dbReference>
<dbReference type="InterPro" id="IPR051943">
    <property type="entry name" value="TRAFAC_Dynamin-like_GTPase"/>
</dbReference>
<dbReference type="Pfam" id="PF00350">
    <property type="entry name" value="Dynamin_N"/>
    <property type="match status" value="1"/>
</dbReference>
<evidence type="ECO:0000313" key="3">
    <source>
        <dbReference type="EMBL" id="OIQ82058.1"/>
    </source>
</evidence>
<dbReference type="AlphaFoldDB" id="A0A1J5QFQ1"/>
<gene>
    <name evidence="3" type="ORF">GALL_361590</name>
</gene>
<reference evidence="3" key="1">
    <citation type="submission" date="2016-10" db="EMBL/GenBank/DDBJ databases">
        <title>Sequence of Gallionella enrichment culture.</title>
        <authorList>
            <person name="Poehlein A."/>
            <person name="Muehling M."/>
            <person name="Daniel R."/>
        </authorList>
    </citation>
    <scope>NUCLEOTIDE SEQUENCE</scope>
</reference>
<keyword evidence="3" id="KW-0378">Hydrolase</keyword>
<organism evidence="3">
    <name type="scientific">mine drainage metagenome</name>
    <dbReference type="NCBI Taxonomy" id="410659"/>
    <lineage>
        <taxon>unclassified sequences</taxon>
        <taxon>metagenomes</taxon>
        <taxon>ecological metagenomes</taxon>
    </lineage>
</organism>
<dbReference type="InterPro" id="IPR045063">
    <property type="entry name" value="Dynamin_N"/>
</dbReference>
<accession>A0A1J5QFQ1</accession>
<dbReference type="EC" id="3.6.5.5" evidence="3"/>
<protein>
    <submittedName>
        <fullName evidence="3">Bacterial dynamin-like protein</fullName>
        <ecNumber evidence="3">3.6.5.5</ecNumber>
    </submittedName>
</protein>